<dbReference type="SMART" id="SM00974">
    <property type="entry name" value="T5orf172"/>
    <property type="match status" value="1"/>
</dbReference>
<dbReference type="EMBL" id="JABEXW010000686">
    <property type="protein sequence ID" value="KAF4958550.1"/>
    <property type="molecule type" value="Genomic_DNA"/>
</dbReference>
<feature type="compositionally biased region" description="Polar residues" evidence="1">
    <location>
        <begin position="155"/>
        <end position="165"/>
    </location>
</feature>
<sequence length="634" mass="71108">MNTPEVSECPVLKELKPLIIYFPSLEDPKFNECHERLGSRERKCKKHSRKERQWEAKKLWGDFKHMKKCPNDDEFYISVERFLTLIHCTGHYEKKVLERFSDWKQTRKADMAYASSETSLPGTPGTPEQSSLFESSFEGGVTPFSSPPAEDDTPRTPSKSPSSDIYSFIEDTPSKIVDQSPIFIKAEEEPAIEDVNTKNESIITINATSTTLDTYPDTGKSNTVVESITEIKVASSSEPANGIPIVSTKEVVVEQASTVVVEKTIAPQNDPLVGKDPISQQGVYVAGLGYSLPKRTGSLRDDSPIIREFYKCLTSDQQKEGRVYVLKHNEHDDIFKIGFTKITASERNLQSKNCYGKNTEILYESRTPFPGAMKAERLAHVSLKNESLHITHCNMCGHGHTEWFRGSRTTILDTVKLMEAFVSFPAYEPRDGKMKLSSVGGLMIKTICDFSNKNLETAMTKYKESSRIEFDSGKSIETNVITAAQITVSEVAAEVPLESIEHEEQSSQEAALRLTDIKLPNPSMGTKLGRLIGGARKSIDHMKDKIQHVRSREITPESDSAQDELDTWRRAEELMAGLLWGIVPENSKPENCFREDKGPREWSSLKNALEQTVAKFKEDFKRAAKAEDDASNAL</sequence>
<organism evidence="3 4">
    <name type="scientific">Fusarium sarcochroum</name>
    <dbReference type="NCBI Taxonomy" id="1208366"/>
    <lineage>
        <taxon>Eukaryota</taxon>
        <taxon>Fungi</taxon>
        <taxon>Dikarya</taxon>
        <taxon>Ascomycota</taxon>
        <taxon>Pezizomycotina</taxon>
        <taxon>Sordariomycetes</taxon>
        <taxon>Hypocreomycetidae</taxon>
        <taxon>Hypocreales</taxon>
        <taxon>Nectriaceae</taxon>
        <taxon>Fusarium</taxon>
        <taxon>Fusarium lateritium species complex</taxon>
    </lineage>
</organism>
<dbReference type="Pfam" id="PF10544">
    <property type="entry name" value="T5orf172"/>
    <property type="match status" value="1"/>
</dbReference>
<feature type="compositionally biased region" description="Polar residues" evidence="1">
    <location>
        <begin position="115"/>
        <end position="134"/>
    </location>
</feature>
<comment type="caution">
    <text evidence="3">The sequence shown here is derived from an EMBL/GenBank/DDBJ whole genome shotgun (WGS) entry which is preliminary data.</text>
</comment>
<evidence type="ECO:0000259" key="2">
    <source>
        <dbReference type="SMART" id="SM00974"/>
    </source>
</evidence>
<proteinExistence type="predicted"/>
<reference evidence="3" key="1">
    <citation type="journal article" date="2020" name="BMC Genomics">
        <title>Correction to: Identification and distribution of gene clusters required for synthesis of sphingolipid metabolism inhibitors in diverse species of the filamentous fungus Fusarium.</title>
        <authorList>
            <person name="Kim H.S."/>
            <person name="Lohmar J.M."/>
            <person name="Busman M."/>
            <person name="Brown D.W."/>
            <person name="Naumann T.A."/>
            <person name="Divon H.H."/>
            <person name="Lysoe E."/>
            <person name="Uhlig S."/>
            <person name="Proctor R.H."/>
        </authorList>
    </citation>
    <scope>NUCLEOTIDE SEQUENCE</scope>
    <source>
        <strain evidence="3">NRRL 20472</strain>
    </source>
</reference>
<gene>
    <name evidence="3" type="ORF">FSARC_10984</name>
</gene>
<name>A0A8H4X260_9HYPO</name>
<dbReference type="Proteomes" id="UP000622797">
    <property type="component" value="Unassembled WGS sequence"/>
</dbReference>
<feature type="region of interest" description="Disordered" evidence="1">
    <location>
        <begin position="114"/>
        <end position="166"/>
    </location>
</feature>
<feature type="domain" description="Bacteriophage T5 Orf172 DNA-binding" evidence="2">
    <location>
        <begin position="329"/>
        <end position="418"/>
    </location>
</feature>
<keyword evidence="4" id="KW-1185">Reference proteome</keyword>
<dbReference type="OrthoDB" id="4719713at2759"/>
<reference evidence="3" key="2">
    <citation type="submission" date="2020-05" db="EMBL/GenBank/DDBJ databases">
        <authorList>
            <person name="Kim H.-S."/>
            <person name="Proctor R.H."/>
            <person name="Brown D.W."/>
        </authorList>
    </citation>
    <scope>NUCLEOTIDE SEQUENCE</scope>
    <source>
        <strain evidence="3">NRRL 20472</strain>
    </source>
</reference>
<accession>A0A8H4X260</accession>
<dbReference type="AlphaFoldDB" id="A0A8H4X260"/>
<evidence type="ECO:0000256" key="1">
    <source>
        <dbReference type="SAM" id="MobiDB-lite"/>
    </source>
</evidence>
<protein>
    <recommendedName>
        <fullName evidence="2">Bacteriophage T5 Orf172 DNA-binding domain-containing protein</fullName>
    </recommendedName>
</protein>
<evidence type="ECO:0000313" key="4">
    <source>
        <dbReference type="Proteomes" id="UP000622797"/>
    </source>
</evidence>
<evidence type="ECO:0000313" key="3">
    <source>
        <dbReference type="EMBL" id="KAF4958550.1"/>
    </source>
</evidence>
<dbReference type="InterPro" id="IPR018306">
    <property type="entry name" value="Phage_T5_Orf172_DNA-bd"/>
</dbReference>